<comment type="cofactor">
    <cofactor evidence="14">
        <name>Cu cation</name>
        <dbReference type="ChEBI" id="CHEBI:23378"/>
    </cofactor>
    <text evidence="14">Binds 4 Cu cations per monomer.</text>
</comment>
<keyword evidence="7 14" id="KW-0479">Metal-binding</keyword>
<gene>
    <name evidence="16" type="ORF">RJT34_24807</name>
</gene>
<evidence type="ECO:0000256" key="3">
    <source>
        <dbReference type="ARBA" id="ARBA00010609"/>
    </source>
</evidence>
<dbReference type="InterPro" id="IPR033138">
    <property type="entry name" value="Cu_oxidase_CS"/>
</dbReference>
<evidence type="ECO:0000256" key="4">
    <source>
        <dbReference type="ARBA" id="ARBA00012297"/>
    </source>
</evidence>
<dbReference type="InterPro" id="IPR010255">
    <property type="entry name" value="Haem_peroxidase_sf"/>
</dbReference>
<evidence type="ECO:0000256" key="12">
    <source>
        <dbReference type="ARBA" id="ARBA00023185"/>
    </source>
</evidence>
<dbReference type="GO" id="GO:0005507">
    <property type="term" value="F:copper ion binding"/>
    <property type="evidence" value="ECO:0007669"/>
    <property type="project" value="InterPro"/>
</dbReference>
<dbReference type="Gene3D" id="1.10.520.10">
    <property type="match status" value="1"/>
</dbReference>
<keyword evidence="6 14" id="KW-0964">Secreted</keyword>
<dbReference type="PROSITE" id="PS50873">
    <property type="entry name" value="PEROXIDASE_4"/>
    <property type="match status" value="1"/>
</dbReference>
<dbReference type="Proteomes" id="UP001359559">
    <property type="component" value="Unassembled WGS sequence"/>
</dbReference>
<dbReference type="CDD" id="cd13875">
    <property type="entry name" value="CuRO_2_LCC_plant"/>
    <property type="match status" value="1"/>
</dbReference>
<keyword evidence="8 14" id="KW-0677">Repeat</keyword>
<dbReference type="InterPro" id="IPR008972">
    <property type="entry name" value="Cupredoxin"/>
</dbReference>
<dbReference type="InterPro" id="IPR011990">
    <property type="entry name" value="TPR-like_helical_dom_sf"/>
</dbReference>
<dbReference type="Gene3D" id="1.25.40.10">
    <property type="entry name" value="Tetratricopeptide repeat domain"/>
    <property type="match status" value="1"/>
</dbReference>
<dbReference type="GO" id="GO:0046274">
    <property type="term" value="P:lignin catabolic process"/>
    <property type="evidence" value="ECO:0007669"/>
    <property type="project" value="UniProtKB-KW"/>
</dbReference>
<dbReference type="GO" id="GO:0006979">
    <property type="term" value="P:response to oxidative stress"/>
    <property type="evidence" value="ECO:0007669"/>
    <property type="project" value="InterPro"/>
</dbReference>
<dbReference type="SUPFAM" id="SSF49503">
    <property type="entry name" value="Cupredoxins"/>
    <property type="match status" value="3"/>
</dbReference>
<dbReference type="GO" id="GO:0004601">
    <property type="term" value="F:peroxidase activity"/>
    <property type="evidence" value="ECO:0007669"/>
    <property type="project" value="InterPro"/>
</dbReference>
<dbReference type="Gene3D" id="2.60.40.420">
    <property type="entry name" value="Cupredoxins - blue copper proteins"/>
    <property type="match status" value="3"/>
</dbReference>
<dbReference type="GO" id="GO:0052716">
    <property type="term" value="F:hydroquinone:oxygen oxidoreductase activity"/>
    <property type="evidence" value="ECO:0007669"/>
    <property type="project" value="UniProtKB-EC"/>
</dbReference>
<dbReference type="InterPro" id="IPR001117">
    <property type="entry name" value="Cu-oxidase_2nd"/>
</dbReference>
<evidence type="ECO:0000256" key="11">
    <source>
        <dbReference type="ARBA" id="ARBA00023180"/>
    </source>
</evidence>
<comment type="similarity">
    <text evidence="13">Belongs to the peroxidase family.</text>
</comment>
<comment type="function">
    <text evidence="14">Lignin degradation and detoxification of lignin-derived products.</text>
</comment>
<dbReference type="CDD" id="cd13897">
    <property type="entry name" value="CuRO_3_LCC_plant"/>
    <property type="match status" value="1"/>
</dbReference>
<comment type="caution">
    <text evidence="16">The sequence shown here is derived from an EMBL/GenBank/DDBJ whole genome shotgun (WGS) entry which is preliminary data.</text>
</comment>
<evidence type="ECO:0000256" key="2">
    <source>
        <dbReference type="ARBA" id="ARBA00004271"/>
    </source>
</evidence>
<evidence type="ECO:0000256" key="6">
    <source>
        <dbReference type="ARBA" id="ARBA00022525"/>
    </source>
</evidence>
<evidence type="ECO:0000256" key="1">
    <source>
        <dbReference type="ARBA" id="ARBA00000349"/>
    </source>
</evidence>
<dbReference type="InterPro" id="IPR034289">
    <property type="entry name" value="CuRO_3_LCC"/>
</dbReference>
<dbReference type="Pfam" id="PF01535">
    <property type="entry name" value="PPR"/>
    <property type="match status" value="2"/>
</dbReference>
<proteinExistence type="inferred from homology"/>
<evidence type="ECO:0000256" key="5">
    <source>
        <dbReference type="ARBA" id="ARBA00022523"/>
    </source>
</evidence>
<dbReference type="InterPro" id="IPR002016">
    <property type="entry name" value="Haem_peroxidase"/>
</dbReference>
<evidence type="ECO:0000256" key="14">
    <source>
        <dbReference type="RuleBase" id="RU361119"/>
    </source>
</evidence>
<dbReference type="Pfam" id="PF07732">
    <property type="entry name" value="Cu-oxidase_3"/>
    <property type="match status" value="1"/>
</dbReference>
<dbReference type="CDD" id="cd13849">
    <property type="entry name" value="CuRO_1_LCC_plant"/>
    <property type="match status" value="1"/>
</dbReference>
<dbReference type="InterPro" id="IPR002355">
    <property type="entry name" value="Cu_oxidase_Cu_BS"/>
</dbReference>
<reference evidence="16 17" key="1">
    <citation type="submission" date="2024-01" db="EMBL/GenBank/DDBJ databases">
        <title>The genomes of 5 underutilized Papilionoideae crops provide insights into root nodulation and disease resistance.</title>
        <authorList>
            <person name="Yuan L."/>
        </authorList>
    </citation>
    <scope>NUCLEOTIDE SEQUENCE [LARGE SCALE GENOMIC DNA]</scope>
    <source>
        <strain evidence="16">LY-2023</strain>
        <tissue evidence="16">Leaf</tissue>
    </source>
</reference>
<keyword evidence="9 14" id="KW-0560">Oxidoreductase</keyword>
<dbReference type="PANTHER" id="PTHR11709">
    <property type="entry name" value="MULTI-COPPER OXIDASE"/>
    <property type="match status" value="1"/>
</dbReference>
<dbReference type="AlphaFoldDB" id="A0AAN9FUU8"/>
<dbReference type="PANTHER" id="PTHR11709:SF443">
    <property type="entry name" value="LACCASE-15"/>
    <property type="match status" value="1"/>
</dbReference>
<keyword evidence="11" id="KW-0325">Glycoprotein</keyword>
<dbReference type="InterPro" id="IPR034285">
    <property type="entry name" value="CuRO_2_LCC"/>
</dbReference>
<dbReference type="EC" id="1.10.3.2" evidence="4 14"/>
<keyword evidence="17" id="KW-1185">Reference proteome</keyword>
<dbReference type="NCBIfam" id="TIGR03389">
    <property type="entry name" value="laccase"/>
    <property type="match status" value="1"/>
</dbReference>
<dbReference type="InterPro" id="IPR011707">
    <property type="entry name" value="Cu-oxidase-like_N"/>
</dbReference>
<dbReference type="FunFam" id="2.60.40.420:FF:000049">
    <property type="entry name" value="Laccase"/>
    <property type="match status" value="1"/>
</dbReference>
<protein>
    <recommendedName>
        <fullName evidence="4 14">Laccase</fullName>
        <ecNumber evidence="4 14">1.10.3.2</ecNumber>
    </recommendedName>
    <alternativeName>
        <fullName evidence="14">Benzenediol:oxygen oxidoreductase</fullName>
    </alternativeName>
    <alternativeName>
        <fullName evidence="14">Diphenol oxidase</fullName>
    </alternativeName>
    <alternativeName>
        <fullName evidence="14">Urishiol oxidase</fullName>
    </alternativeName>
</protein>
<dbReference type="PROSITE" id="PS00079">
    <property type="entry name" value="MULTICOPPER_OXIDASE1"/>
    <property type="match status" value="1"/>
</dbReference>
<dbReference type="SUPFAM" id="SSF48113">
    <property type="entry name" value="Heme-dependent peroxidases"/>
    <property type="match status" value="1"/>
</dbReference>
<feature type="domain" description="Plant heme peroxidase family profile" evidence="15">
    <location>
        <begin position="171"/>
        <end position="266"/>
    </location>
</feature>
<comment type="catalytic activity">
    <reaction evidence="1 14">
        <text>4 hydroquinone + O2 = 4 benzosemiquinone + 2 H2O</text>
        <dbReference type="Rhea" id="RHEA:11276"/>
        <dbReference type="ChEBI" id="CHEBI:15377"/>
        <dbReference type="ChEBI" id="CHEBI:15379"/>
        <dbReference type="ChEBI" id="CHEBI:17594"/>
        <dbReference type="ChEBI" id="CHEBI:17977"/>
        <dbReference type="EC" id="1.10.3.2"/>
    </reaction>
</comment>
<evidence type="ECO:0000313" key="17">
    <source>
        <dbReference type="Proteomes" id="UP001359559"/>
    </source>
</evidence>
<dbReference type="GO" id="GO:0020037">
    <property type="term" value="F:heme binding"/>
    <property type="evidence" value="ECO:0007669"/>
    <property type="project" value="InterPro"/>
</dbReference>
<keyword evidence="10 14" id="KW-0186">Copper</keyword>
<dbReference type="InterPro" id="IPR045087">
    <property type="entry name" value="Cu-oxidase_fam"/>
</dbReference>
<evidence type="ECO:0000313" key="16">
    <source>
        <dbReference type="EMBL" id="KAK7279750.1"/>
    </source>
</evidence>
<evidence type="ECO:0000256" key="13">
    <source>
        <dbReference type="RuleBase" id="RU004241"/>
    </source>
</evidence>
<evidence type="ECO:0000256" key="10">
    <source>
        <dbReference type="ARBA" id="ARBA00023008"/>
    </source>
</evidence>
<comment type="similarity">
    <text evidence="3 14">Belongs to the multicopper oxidase family.</text>
</comment>
<dbReference type="InterPro" id="IPR034288">
    <property type="entry name" value="CuRO_1_LCC"/>
</dbReference>
<dbReference type="EMBL" id="JAYKXN010000006">
    <property type="protein sequence ID" value="KAK7279750.1"/>
    <property type="molecule type" value="Genomic_DNA"/>
</dbReference>
<keyword evidence="5 14" id="KW-0052">Apoplast</keyword>
<comment type="subcellular location">
    <subcellularLocation>
        <location evidence="2 14">Secreted</location>
        <location evidence="2 14">Extracellular space</location>
        <location evidence="2 14">Apoplast</location>
    </subcellularLocation>
</comment>
<name>A0AAN9FUU8_CLITE</name>
<dbReference type="InterPro" id="IPR011706">
    <property type="entry name" value="Cu-oxidase_C"/>
</dbReference>
<evidence type="ECO:0000256" key="7">
    <source>
        <dbReference type="ARBA" id="ARBA00022723"/>
    </source>
</evidence>
<dbReference type="Pfam" id="PF07731">
    <property type="entry name" value="Cu-oxidase_2"/>
    <property type="match status" value="1"/>
</dbReference>
<evidence type="ECO:0000256" key="8">
    <source>
        <dbReference type="ARBA" id="ARBA00022737"/>
    </source>
</evidence>
<dbReference type="Pfam" id="PF00141">
    <property type="entry name" value="peroxidase"/>
    <property type="match status" value="1"/>
</dbReference>
<sequence>MKMSLAHLFGNASNSQQLPQLHRLPRIKNDGGHPLDGEDDDDLFEGKFRISYHHDKEFRSTLKEHMHYFLKHPEEMSKLSNLGSMIDGYVKCEVVEKARELFDGMTPKERNLITWNSMIEGYMRSEKCLKFAWSLFVNMPCHLILSKLADWPSTVLIWIDGEIQDMDMIKCLSCETLLSCKDIMAEQQATPNNSIRGLYVVNQIKTAVENACFAFGVVSCANILALATEISYVSVRDAPFTKLCSTKNILTVNGQFPGPTLYVHKGETIIVDVYNRANYNITIHWHGVNQPRNPWSDGPEYVTQCPIRPGGKFSQKVIFSEEEGTLWWHAHSDWSRATVHGAIVVKPKPGTTYPFPKPHKEVPVILGEWWKKDVVEVYNDLQRTGSDASISDAYTINGQPGDLHPCSKNETFKLRVDYGKTYLLRIVNAAVQDILFFGIANHKLTVVGTDGAYVKPVKVDYITIAPGQTMDVLLEANQALDRYYMAAKVYSSAVRVQFDNTTTTAIVEYNGKHIPSSSTPSMPSLPAFNDTNASVNLLSQLRSLADEEHPIDVPLEISTNLFFTTSVNTRPCANGSTCLGPNGGRLSASMNNISFELPSGNNILKAYYNNISGVFGENFPDVPPFPFDFTANNLPASLNTPSVATEVNLLDYNSTVEIVLQGTSLFGGTDHPIHLHGYSFYVVGWGFGNFDNHKDPLNYNLVDPPYQNTVTVPINGWTAIRFTANNPGVWFMHCHLERHVTWGMAMTFIVKNGDINVPQQHMLPPPPHMPPC</sequence>
<dbReference type="GO" id="GO:0048046">
    <property type="term" value="C:apoplast"/>
    <property type="evidence" value="ECO:0007669"/>
    <property type="project" value="UniProtKB-SubCell"/>
</dbReference>
<evidence type="ECO:0000256" key="9">
    <source>
        <dbReference type="ARBA" id="ARBA00023002"/>
    </source>
</evidence>
<evidence type="ECO:0000259" key="15">
    <source>
        <dbReference type="PROSITE" id="PS50873"/>
    </source>
</evidence>
<organism evidence="16 17">
    <name type="scientific">Clitoria ternatea</name>
    <name type="common">Butterfly pea</name>
    <dbReference type="NCBI Taxonomy" id="43366"/>
    <lineage>
        <taxon>Eukaryota</taxon>
        <taxon>Viridiplantae</taxon>
        <taxon>Streptophyta</taxon>
        <taxon>Embryophyta</taxon>
        <taxon>Tracheophyta</taxon>
        <taxon>Spermatophyta</taxon>
        <taxon>Magnoliopsida</taxon>
        <taxon>eudicotyledons</taxon>
        <taxon>Gunneridae</taxon>
        <taxon>Pentapetalae</taxon>
        <taxon>rosids</taxon>
        <taxon>fabids</taxon>
        <taxon>Fabales</taxon>
        <taxon>Fabaceae</taxon>
        <taxon>Papilionoideae</taxon>
        <taxon>50 kb inversion clade</taxon>
        <taxon>NPAAA clade</taxon>
        <taxon>indigoferoid/millettioid clade</taxon>
        <taxon>Phaseoleae</taxon>
        <taxon>Clitoria</taxon>
    </lineage>
</organism>
<dbReference type="Pfam" id="PF00394">
    <property type="entry name" value="Cu-oxidase"/>
    <property type="match status" value="1"/>
</dbReference>
<keyword evidence="12 14" id="KW-0439">Lignin degradation</keyword>
<dbReference type="PROSITE" id="PS00080">
    <property type="entry name" value="MULTICOPPER_OXIDASE2"/>
    <property type="match status" value="1"/>
</dbReference>
<dbReference type="InterPro" id="IPR017761">
    <property type="entry name" value="Laccase"/>
</dbReference>
<accession>A0AAN9FUU8</accession>
<dbReference type="InterPro" id="IPR002885">
    <property type="entry name" value="PPR_rpt"/>
</dbReference>